<dbReference type="Proteomes" id="UP000251960">
    <property type="component" value="Chromosome 2"/>
</dbReference>
<dbReference type="ExpressionAtlas" id="A0A3L6FY25">
    <property type="expression patterns" value="baseline"/>
</dbReference>
<dbReference type="PANTHER" id="PTHR10261">
    <property type="entry name" value="COATOMER SUBUNIT GAMMA"/>
    <property type="match status" value="1"/>
</dbReference>
<dbReference type="InterPro" id="IPR037067">
    <property type="entry name" value="Coatomer_gsu_app_sf"/>
</dbReference>
<dbReference type="SUPFAM" id="SSF49348">
    <property type="entry name" value="Clathrin adaptor appendage domain"/>
    <property type="match status" value="1"/>
</dbReference>
<evidence type="ECO:0000259" key="2">
    <source>
        <dbReference type="Pfam" id="PF08752"/>
    </source>
</evidence>
<proteinExistence type="predicted"/>
<dbReference type="GO" id="GO:0016192">
    <property type="term" value="P:vesicle-mediated transport"/>
    <property type="evidence" value="ECO:0007669"/>
    <property type="project" value="InterPro"/>
</dbReference>
<dbReference type="Pfam" id="PF08752">
    <property type="entry name" value="COP-gamma_platf"/>
    <property type="match status" value="1"/>
</dbReference>
<dbReference type="EMBL" id="NCVQ01000003">
    <property type="protein sequence ID" value="PWZ39769.1"/>
    <property type="molecule type" value="Genomic_DNA"/>
</dbReference>
<comment type="caution">
    <text evidence="3">The sequence shown here is derived from an EMBL/GenBank/DDBJ whole genome shotgun (WGS) entry which is preliminary data.</text>
</comment>
<organism evidence="3 4">
    <name type="scientific">Zea mays</name>
    <name type="common">Maize</name>
    <dbReference type="NCBI Taxonomy" id="4577"/>
    <lineage>
        <taxon>Eukaryota</taxon>
        <taxon>Viridiplantae</taxon>
        <taxon>Streptophyta</taxon>
        <taxon>Embryophyta</taxon>
        <taxon>Tracheophyta</taxon>
        <taxon>Spermatophyta</taxon>
        <taxon>Magnoliopsida</taxon>
        <taxon>Liliopsida</taxon>
        <taxon>Poales</taxon>
        <taxon>Poaceae</taxon>
        <taxon>PACMAD clade</taxon>
        <taxon>Panicoideae</taxon>
        <taxon>Andropogonodae</taxon>
        <taxon>Andropogoneae</taxon>
        <taxon>Tripsacinae</taxon>
        <taxon>Zea</taxon>
    </lineage>
</organism>
<dbReference type="AlphaFoldDB" id="A0A3L6FY25"/>
<evidence type="ECO:0000256" key="1">
    <source>
        <dbReference type="SAM" id="MobiDB-lite"/>
    </source>
</evidence>
<dbReference type="GO" id="GO:0006886">
    <property type="term" value="P:intracellular protein transport"/>
    <property type="evidence" value="ECO:0007669"/>
    <property type="project" value="InterPro"/>
</dbReference>
<dbReference type="InterPro" id="IPR013040">
    <property type="entry name" value="Coatomer_gsu_app_Ig-like_dom"/>
</dbReference>
<dbReference type="InterPro" id="IPR013041">
    <property type="entry name" value="Clathrin_app_Ig-like_sf"/>
</dbReference>
<gene>
    <name evidence="3" type="primary">Os07g0201100_6</name>
    <name evidence="3" type="ORF">Zm00014a_005187</name>
</gene>
<accession>A0A3L6FY25</accession>
<dbReference type="InterPro" id="IPR017106">
    <property type="entry name" value="Coatomer_gsu"/>
</dbReference>
<feature type="domain" description="Coatomer gamma subunit appendage Ig-like subdomain" evidence="2">
    <location>
        <begin position="132"/>
        <end position="255"/>
    </location>
</feature>
<name>A0A3L6FY25_MAIZE</name>
<feature type="region of interest" description="Disordered" evidence="1">
    <location>
        <begin position="92"/>
        <end position="124"/>
    </location>
</feature>
<dbReference type="PANTHER" id="PTHR10261:SF0">
    <property type="entry name" value="COATOMER SUBUNIT GAMMA-2"/>
    <property type="match status" value="1"/>
</dbReference>
<reference evidence="3 4" key="1">
    <citation type="journal article" date="2018" name="Nat. Genet.">
        <title>Extensive intraspecific gene order and gene structural variations between Mo17 and other maize genomes.</title>
        <authorList>
            <person name="Sun S."/>
            <person name="Zhou Y."/>
            <person name="Chen J."/>
            <person name="Shi J."/>
            <person name="Zhao H."/>
            <person name="Zhao H."/>
            <person name="Song W."/>
            <person name="Zhang M."/>
            <person name="Cui Y."/>
            <person name="Dong X."/>
            <person name="Liu H."/>
            <person name="Ma X."/>
            <person name="Jiao Y."/>
            <person name="Wang B."/>
            <person name="Wei X."/>
            <person name="Stein J.C."/>
            <person name="Glaubitz J.C."/>
            <person name="Lu F."/>
            <person name="Yu G."/>
            <person name="Liang C."/>
            <person name="Fengler K."/>
            <person name="Li B."/>
            <person name="Rafalski A."/>
            <person name="Schnable P.S."/>
            <person name="Ware D.H."/>
            <person name="Buckler E.S."/>
            <person name="Lai J."/>
        </authorList>
    </citation>
    <scope>NUCLEOTIDE SEQUENCE [LARGE SCALE GENOMIC DNA]</scope>
    <source>
        <strain evidence="4">cv. Missouri 17</strain>
        <tissue evidence="3">Seedling</tissue>
    </source>
</reference>
<dbReference type="FunFam" id="2.60.40.1480:FF:000002">
    <property type="entry name" value="Coatomer subunit gamma"/>
    <property type="match status" value="1"/>
</dbReference>
<dbReference type="Gene3D" id="2.60.40.1480">
    <property type="entry name" value="Coatomer, gamma subunit, appendage domain"/>
    <property type="match status" value="1"/>
</dbReference>
<protein>
    <submittedName>
        <fullName evidence="3">Coatomer subunit gamma-2</fullName>
    </submittedName>
</protein>
<sequence length="266" mass="29029">MSQIWVFEYSSLIWNQASPTTSASSASSGTTTTSSTKVRDRATLYLKLLGGEATVGETEKDVNEFLFGSLDVPLVNLETSLRNYEPSDVPFDISSVPKETKSQPLAEKKSTGKKSAGPASAVSDPVSTVDASYEKLLSSIPEFADFGKFFKSSAPAELTEAETEYSVNVVKHIFDGHVVLQYNCTNTIPEQLLEQVIVFVDASEADEFLEVASKPLESLPYDSPGQTFVAFEKPEGVIATGKFSNILKFIVKEVTIGSWRSNFMRC</sequence>
<feature type="compositionally biased region" description="Basic and acidic residues" evidence="1">
    <location>
        <begin position="98"/>
        <end position="110"/>
    </location>
</feature>
<evidence type="ECO:0000313" key="4">
    <source>
        <dbReference type="Proteomes" id="UP000251960"/>
    </source>
</evidence>
<evidence type="ECO:0000313" key="3">
    <source>
        <dbReference type="EMBL" id="PWZ39769.1"/>
    </source>
</evidence>
<dbReference type="GO" id="GO:0030126">
    <property type="term" value="C:COPI vesicle coat"/>
    <property type="evidence" value="ECO:0007669"/>
    <property type="project" value="InterPro"/>
</dbReference>
<dbReference type="GO" id="GO:0005198">
    <property type="term" value="F:structural molecule activity"/>
    <property type="evidence" value="ECO:0007669"/>
    <property type="project" value="InterPro"/>
</dbReference>